<accession>A0A974RVU1</accession>
<proteinExistence type="predicted"/>
<dbReference type="AlphaFoldDB" id="A0A974RVU1"/>
<evidence type="ECO:0000256" key="2">
    <source>
        <dbReference type="SAM" id="Phobius"/>
    </source>
</evidence>
<sequence length="157" mass="17851">MANNQQTTHNTPLYKNADFTCGRCDSLWQATYIDIAALRANQPIACKSCNCELIMSDEELQTLNQRFAQSEKLSKRAIYFTLPYFVLCAVIGFIYGGMATTVMIVIGFMVIITMRKSLMKDGIDHFHLIALKKEPTNQTQAKNQNKPSFKKKKKKSK</sequence>
<evidence type="ECO:0000313" key="3">
    <source>
        <dbReference type="EMBL" id="QQP84531.1"/>
    </source>
</evidence>
<dbReference type="RefSeq" id="WP_201090428.1">
    <property type="nucleotide sequence ID" value="NZ_CP067393.1"/>
</dbReference>
<evidence type="ECO:0000313" key="4">
    <source>
        <dbReference type="Proteomes" id="UP000595278"/>
    </source>
</evidence>
<keyword evidence="2" id="KW-0812">Transmembrane</keyword>
<protein>
    <submittedName>
        <fullName evidence="3">Uncharacterized protein</fullName>
    </submittedName>
</protein>
<feature type="region of interest" description="Disordered" evidence="1">
    <location>
        <begin position="135"/>
        <end position="157"/>
    </location>
</feature>
<organism evidence="3 4">
    <name type="scientific">Entomomonas asaccharolytica</name>
    <dbReference type="NCBI Taxonomy" id="2785331"/>
    <lineage>
        <taxon>Bacteria</taxon>
        <taxon>Pseudomonadati</taxon>
        <taxon>Pseudomonadota</taxon>
        <taxon>Gammaproteobacteria</taxon>
        <taxon>Pseudomonadales</taxon>
        <taxon>Pseudomonadaceae</taxon>
        <taxon>Entomomonas</taxon>
    </lineage>
</organism>
<dbReference type="KEGG" id="eaz:JHT90_08885"/>
<dbReference type="Proteomes" id="UP000595278">
    <property type="component" value="Chromosome"/>
</dbReference>
<keyword evidence="2" id="KW-0472">Membrane</keyword>
<keyword evidence="2" id="KW-1133">Transmembrane helix</keyword>
<name>A0A974RVU1_9GAMM</name>
<feature type="transmembrane region" description="Helical" evidence="2">
    <location>
        <begin position="84"/>
        <end position="112"/>
    </location>
</feature>
<reference evidence="3 4" key="1">
    <citation type="submission" date="2021-01" db="EMBL/GenBank/DDBJ databases">
        <title>Entomomonas sp. F2A isolated from a house cricket (Acheta domesticus).</title>
        <authorList>
            <person name="Spergser J."/>
            <person name="Busse H.-J."/>
        </authorList>
    </citation>
    <scope>NUCLEOTIDE SEQUENCE [LARGE SCALE GENOMIC DNA]</scope>
    <source>
        <strain evidence="3 4">F2A</strain>
    </source>
</reference>
<gene>
    <name evidence="3" type="ORF">JHT90_08885</name>
</gene>
<dbReference type="EMBL" id="CP067393">
    <property type="protein sequence ID" value="QQP84531.1"/>
    <property type="molecule type" value="Genomic_DNA"/>
</dbReference>
<feature type="compositionally biased region" description="Basic residues" evidence="1">
    <location>
        <begin position="148"/>
        <end position="157"/>
    </location>
</feature>
<keyword evidence="4" id="KW-1185">Reference proteome</keyword>
<evidence type="ECO:0000256" key="1">
    <source>
        <dbReference type="SAM" id="MobiDB-lite"/>
    </source>
</evidence>